<feature type="transmembrane region" description="Helical" evidence="1">
    <location>
        <begin position="129"/>
        <end position="149"/>
    </location>
</feature>
<feature type="transmembrane region" description="Helical" evidence="1">
    <location>
        <begin position="6"/>
        <end position="28"/>
    </location>
</feature>
<keyword evidence="1" id="KW-0472">Membrane</keyword>
<reference evidence="2 3" key="1">
    <citation type="submission" date="2020-12" db="EMBL/GenBank/DDBJ databases">
        <title>Microbacterium sp. HY060.</title>
        <authorList>
            <person name="Zhou J."/>
        </authorList>
    </citation>
    <scope>NUCLEOTIDE SEQUENCE [LARGE SCALE GENOMIC DNA]</scope>
    <source>
        <strain evidence="2 3">HY60</strain>
    </source>
</reference>
<keyword evidence="1" id="KW-1133">Transmembrane helix</keyword>
<keyword evidence="3" id="KW-1185">Reference proteome</keyword>
<sequence length="152" mass="16216">MSNFLLGAAIVLSGGLVGVEFCVAVFINPILDRLPNNGGLSARADGARLLGRIMPFWYVATVVSAGAATALLWTTASGVLAGIATALFAATIVLAVTVLVPINNRVGRWSHGEHPEDWREQVRRWDRWHYLRVALVNVGFVLLTASALIPAG</sequence>
<evidence type="ECO:0000256" key="1">
    <source>
        <dbReference type="SAM" id="Phobius"/>
    </source>
</evidence>
<dbReference type="Pfam" id="PF08592">
    <property type="entry name" value="Anthrone_oxy"/>
    <property type="match status" value="1"/>
</dbReference>
<name>A0ABX6YJ25_9MICO</name>
<dbReference type="EMBL" id="CP061169">
    <property type="protein sequence ID" value="QPZ38757.1"/>
    <property type="molecule type" value="Genomic_DNA"/>
</dbReference>
<evidence type="ECO:0000313" key="2">
    <source>
        <dbReference type="EMBL" id="QPZ38757.1"/>
    </source>
</evidence>
<protein>
    <submittedName>
        <fullName evidence="2">DUF1772 domain-containing protein</fullName>
    </submittedName>
</protein>
<feature type="transmembrane region" description="Helical" evidence="1">
    <location>
        <begin position="49"/>
        <end position="73"/>
    </location>
</feature>
<dbReference type="InterPro" id="IPR013901">
    <property type="entry name" value="Anthrone_oxy"/>
</dbReference>
<keyword evidence="1" id="KW-0812">Transmembrane</keyword>
<dbReference type="Proteomes" id="UP000662814">
    <property type="component" value="Chromosome"/>
</dbReference>
<gene>
    <name evidence="2" type="ORF">HCR76_01210</name>
</gene>
<accession>A0ABX6YJ25</accession>
<feature type="transmembrane region" description="Helical" evidence="1">
    <location>
        <begin position="79"/>
        <end position="100"/>
    </location>
</feature>
<dbReference type="RefSeq" id="WP_166985621.1">
    <property type="nucleotide sequence ID" value="NZ_CP061169.1"/>
</dbReference>
<organism evidence="2 3">
    <name type="scientific">Paramicrobacterium chengjingii</name>
    <dbReference type="NCBI Taxonomy" id="2769067"/>
    <lineage>
        <taxon>Bacteria</taxon>
        <taxon>Bacillati</taxon>
        <taxon>Actinomycetota</taxon>
        <taxon>Actinomycetes</taxon>
        <taxon>Micrococcales</taxon>
        <taxon>Microbacteriaceae</taxon>
        <taxon>Paramicrobacterium</taxon>
    </lineage>
</organism>
<evidence type="ECO:0000313" key="3">
    <source>
        <dbReference type="Proteomes" id="UP000662814"/>
    </source>
</evidence>
<proteinExistence type="predicted"/>